<dbReference type="PROSITE" id="PS50206">
    <property type="entry name" value="RHODANESE_3"/>
    <property type="match status" value="1"/>
</dbReference>
<dbReference type="RefSeq" id="WP_068170938.1">
    <property type="nucleotide sequence ID" value="NZ_AOGK01000007.1"/>
</dbReference>
<dbReference type="Proteomes" id="UP001152876">
    <property type="component" value="Unassembled WGS sequence"/>
</dbReference>
<dbReference type="Gene3D" id="3.40.250.10">
    <property type="entry name" value="Rhodanese-like domain"/>
    <property type="match status" value="1"/>
</dbReference>
<dbReference type="InterPro" id="IPR036873">
    <property type="entry name" value="Rhodanese-like_dom_sf"/>
</dbReference>
<keyword evidence="3" id="KW-1185">Reference proteome</keyword>
<dbReference type="AlphaFoldDB" id="A0A9X4S8I0"/>
<dbReference type="CDD" id="cd01447">
    <property type="entry name" value="Polysulfide_ST"/>
    <property type="match status" value="1"/>
</dbReference>
<dbReference type="Pfam" id="PF00581">
    <property type="entry name" value="Rhodanese"/>
    <property type="match status" value="1"/>
</dbReference>
<feature type="domain" description="Rhodanese" evidence="1">
    <location>
        <begin position="32"/>
        <end position="130"/>
    </location>
</feature>
<accession>A0A9X4S8I0</accession>
<comment type="caution">
    <text evidence="2">The sequence shown here is derived from an EMBL/GenBank/DDBJ whole genome shotgun (WGS) entry which is preliminary data.</text>
</comment>
<evidence type="ECO:0000313" key="3">
    <source>
        <dbReference type="Proteomes" id="UP001152876"/>
    </source>
</evidence>
<dbReference type="SUPFAM" id="SSF52821">
    <property type="entry name" value="Rhodanese/Cell cycle control phosphatase"/>
    <property type="match status" value="1"/>
</dbReference>
<dbReference type="PANTHER" id="PTHR44086:SF13">
    <property type="entry name" value="THIOSULFATE SULFURTRANSFERASE PSPE"/>
    <property type="match status" value="1"/>
</dbReference>
<gene>
    <name evidence="2" type="ORF">H010_09431</name>
</gene>
<name>A0A9X4S8I0_9BURK</name>
<dbReference type="EMBL" id="AOGK01000007">
    <property type="protein sequence ID" value="MDG5975470.1"/>
    <property type="molecule type" value="Genomic_DNA"/>
</dbReference>
<dbReference type="OrthoDB" id="1445766at2"/>
<evidence type="ECO:0000313" key="2">
    <source>
        <dbReference type="EMBL" id="MDG5975470.1"/>
    </source>
</evidence>
<reference evidence="2" key="1">
    <citation type="submission" date="2013-01" db="EMBL/GenBank/DDBJ databases">
        <title>Genome draft of Hydrogenophaga taeniospiralis 2K1.</title>
        <authorList>
            <person name="Gomila M."/>
            <person name="Lalucat J."/>
        </authorList>
    </citation>
    <scope>NUCLEOTIDE SEQUENCE</scope>
    <source>
        <strain evidence="2">CCUG 15921</strain>
    </source>
</reference>
<proteinExistence type="predicted"/>
<organism evidence="2 3">
    <name type="scientific">Hydrogenophaga taeniospiralis CCUG 15921</name>
    <dbReference type="NCBI Taxonomy" id="1281780"/>
    <lineage>
        <taxon>Bacteria</taxon>
        <taxon>Pseudomonadati</taxon>
        <taxon>Pseudomonadota</taxon>
        <taxon>Betaproteobacteria</taxon>
        <taxon>Burkholderiales</taxon>
        <taxon>Comamonadaceae</taxon>
        <taxon>Hydrogenophaga</taxon>
    </lineage>
</organism>
<dbReference type="GO" id="GO:0004792">
    <property type="term" value="F:thiosulfate-cyanide sulfurtransferase activity"/>
    <property type="evidence" value="ECO:0007669"/>
    <property type="project" value="TreeGrafter"/>
</dbReference>
<protein>
    <submittedName>
        <fullName evidence="2">Rhodanese-like protein</fullName>
    </submittedName>
</protein>
<evidence type="ECO:0000259" key="1">
    <source>
        <dbReference type="PROSITE" id="PS50206"/>
    </source>
</evidence>
<dbReference type="PANTHER" id="PTHR44086">
    <property type="entry name" value="THIOSULFATE SULFURTRANSFERASE RDL2, MITOCHONDRIAL-RELATED"/>
    <property type="match status" value="1"/>
</dbReference>
<sequence>MPITKGFRALVDEATAQITTYSVAQVRERLERDPTLQLVDIRDVRELEREGTAPGAVHAPRGMLEFWVDPASPYFKPVFGDDSKEFVLFCGAGWRSALATKALKDMGMSNVAHIDGGFTEWAKQGAPTETLEAHKARAAAHKPKA</sequence>
<dbReference type="InterPro" id="IPR001763">
    <property type="entry name" value="Rhodanese-like_dom"/>
</dbReference>
<dbReference type="SMART" id="SM00450">
    <property type="entry name" value="RHOD"/>
    <property type="match status" value="1"/>
</dbReference>